<feature type="region of interest" description="Disordered" evidence="6">
    <location>
        <begin position="168"/>
        <end position="228"/>
    </location>
</feature>
<dbReference type="InterPro" id="IPR001078">
    <property type="entry name" value="2-oxoacid_DH_actylTfrase"/>
</dbReference>
<comment type="subcellular location">
    <subcellularLocation>
        <location evidence="5">Mitochondrion</location>
    </subcellularLocation>
</comment>
<dbReference type="InterPro" id="IPR000089">
    <property type="entry name" value="Biotin_lipoyl"/>
</dbReference>
<proteinExistence type="inferred from homology"/>
<dbReference type="Proteomes" id="UP001472866">
    <property type="component" value="Chromosome 09"/>
</dbReference>
<dbReference type="InterPro" id="IPR006257">
    <property type="entry name" value="LAT1"/>
</dbReference>
<evidence type="ECO:0000256" key="1">
    <source>
        <dbReference type="ARBA" id="ARBA00007317"/>
    </source>
</evidence>
<comment type="cofactor">
    <cofactor evidence="5">
        <name>(R)-lipoate</name>
        <dbReference type="ChEBI" id="CHEBI:83088"/>
    </cofactor>
    <text evidence="5">Binds 2 lipoyl cofactors covalently.</text>
</comment>
<dbReference type="EC" id="2.3.1.12" evidence="5"/>
<dbReference type="PROSITE" id="PS51826">
    <property type="entry name" value="PSBD"/>
    <property type="match status" value="1"/>
</dbReference>
<evidence type="ECO:0000313" key="10">
    <source>
        <dbReference type="Proteomes" id="UP001472866"/>
    </source>
</evidence>
<evidence type="ECO:0000256" key="3">
    <source>
        <dbReference type="ARBA" id="ARBA00022823"/>
    </source>
</evidence>
<feature type="compositionally biased region" description="Low complexity" evidence="6">
    <location>
        <begin position="173"/>
        <end position="197"/>
    </location>
</feature>
<keyword evidence="10" id="KW-1185">Reference proteome</keyword>
<evidence type="ECO:0000256" key="6">
    <source>
        <dbReference type="SAM" id="MobiDB-lite"/>
    </source>
</evidence>
<comment type="catalytic activity">
    <reaction evidence="5">
        <text>N(6)-[(R)-dihydrolipoyl]-L-lysyl-[protein] + acetyl-CoA = N(6)-[(R)-S(8)-acetyldihydrolipoyl]-L-lysyl-[protein] + CoA</text>
        <dbReference type="Rhea" id="RHEA:17017"/>
        <dbReference type="Rhea" id="RHEA-COMP:10475"/>
        <dbReference type="Rhea" id="RHEA-COMP:10478"/>
        <dbReference type="ChEBI" id="CHEBI:57287"/>
        <dbReference type="ChEBI" id="CHEBI:57288"/>
        <dbReference type="ChEBI" id="CHEBI:83100"/>
        <dbReference type="ChEBI" id="CHEBI:83111"/>
        <dbReference type="EC" id="2.3.1.12"/>
    </reaction>
</comment>
<comment type="similarity">
    <text evidence="1 5">Belongs to the 2-oxoacid dehydrogenase family.</text>
</comment>
<feature type="compositionally biased region" description="Low complexity" evidence="6">
    <location>
        <begin position="303"/>
        <end position="312"/>
    </location>
</feature>
<keyword evidence="4 5" id="KW-0012">Acyltransferase</keyword>
<keyword evidence="2 5" id="KW-0808">Transferase</keyword>
<dbReference type="SUPFAM" id="SSF51230">
    <property type="entry name" value="Single hybrid motif"/>
    <property type="match status" value="2"/>
</dbReference>
<reference evidence="9 10" key="1">
    <citation type="submission" date="2024-03" db="EMBL/GenBank/DDBJ databases">
        <title>Complete genome sequence of the green alga Chloropicon roscoffensis RCC1871.</title>
        <authorList>
            <person name="Lemieux C."/>
            <person name="Pombert J.-F."/>
            <person name="Otis C."/>
            <person name="Turmel M."/>
        </authorList>
    </citation>
    <scope>NUCLEOTIDE SEQUENCE [LARGE SCALE GENOMIC DNA]</scope>
    <source>
        <strain evidence="9 10">RCC1871</strain>
    </source>
</reference>
<dbReference type="Gene3D" id="2.40.50.100">
    <property type="match status" value="2"/>
</dbReference>
<dbReference type="NCBIfam" id="TIGR01349">
    <property type="entry name" value="PDHac_trf_mito"/>
    <property type="match status" value="1"/>
</dbReference>
<dbReference type="PANTHER" id="PTHR23151:SF90">
    <property type="entry name" value="DIHYDROLIPOYLLYSINE-RESIDUE ACETYLTRANSFERASE COMPONENT OF PYRUVATE DEHYDROGENASE COMPLEX, MITOCHONDRIAL-RELATED"/>
    <property type="match status" value="1"/>
</dbReference>
<sequence length="657" mass="68552">MAIASAARLLARAASEALGLPSAAARWTTTRTALTTHHPLGSSSLGQLLAREARLAQATTTAAAAAFSSSSGSSYPPHITLDMPSLSPTMSQGNISEWKKKEGDQVAAGDVLAEVETDKATIEWESVEEGYLARILLQDGAKEVPVGTVVAVLCEEAEDVGKFESYAPPEVGSAAPQEAEVPSSSAEAPAATDDAPAMSLSLPPHTVLGMPSLSPTMTQGSLSSWTKKEGDAIDAGEILAEVETDKATIEWEAVDGGFLAKIFVAEGTSDIEIGKPVAIVCEEEEDLKAFKDVTAEMLEGSGAPATAAATATPSPPPTMPAPEEKKAAPAAASFAPATKVGGRVPASPLARSIASETGVDLSLVVGTGPGGRVIAADVREYAESAPALQQQQHSAAAPGVRMGDEYDYVSDVYEDVEVSQMRGVIAQRLLESKQTIPHYYLTIDCKVGDLMRLRSSVNASVEESAAGKAGKVSLNDFIVKASALACKDVPECNAEWRDDAIRLHKNVHVGVAMDLGSLGHSQGGLVVPVVRNVQLKGVSAISKAVKDYASRARPAGGVDGKMRLAPEEMAGGTFTISNLGMMGVKQFAAIVNPPQSCILAVGAVRSEVKKDEEGGYRDAKVMSVTLSCDHRVVDGAVGSKWLQRFKELVENPLQMLI</sequence>
<gene>
    <name evidence="9" type="ORF">HKI87_09g58430</name>
</gene>
<dbReference type="InterPro" id="IPR036625">
    <property type="entry name" value="E3-bd_dom_sf"/>
</dbReference>
<dbReference type="SUPFAM" id="SSF47005">
    <property type="entry name" value="Peripheral subunit-binding domain of 2-oxo acid dehydrogenase complex"/>
    <property type="match status" value="1"/>
</dbReference>
<dbReference type="Gene3D" id="4.10.320.10">
    <property type="entry name" value="E3-binding domain"/>
    <property type="match status" value="1"/>
</dbReference>
<keyword evidence="9" id="KW-0670">Pyruvate</keyword>
<accession>A0AAX4PEE8</accession>
<evidence type="ECO:0000259" key="7">
    <source>
        <dbReference type="PROSITE" id="PS50968"/>
    </source>
</evidence>
<feature type="domain" description="Lipoyl-binding" evidence="7">
    <location>
        <begin position="78"/>
        <end position="154"/>
    </location>
</feature>
<dbReference type="Pfam" id="PF00198">
    <property type="entry name" value="2-oxoacid_dh"/>
    <property type="match status" value="1"/>
</dbReference>
<dbReference type="AlphaFoldDB" id="A0AAX4PEE8"/>
<feature type="domain" description="Peripheral subunit-binding (PSBD)" evidence="8">
    <location>
        <begin position="345"/>
        <end position="382"/>
    </location>
</feature>
<dbReference type="InterPro" id="IPR023213">
    <property type="entry name" value="CAT-like_dom_sf"/>
</dbReference>
<dbReference type="GO" id="GO:0006086">
    <property type="term" value="P:pyruvate decarboxylation to acetyl-CoA"/>
    <property type="evidence" value="ECO:0007669"/>
    <property type="project" value="InterPro"/>
</dbReference>
<dbReference type="InterPro" id="IPR045257">
    <property type="entry name" value="E2/Pdx1"/>
</dbReference>
<keyword evidence="3 5" id="KW-0450">Lipoyl</keyword>
<dbReference type="FunFam" id="2.40.50.100:FF:000010">
    <property type="entry name" value="Acetyltransferase component of pyruvate dehydrogenase complex"/>
    <property type="match status" value="2"/>
</dbReference>
<dbReference type="Pfam" id="PF00364">
    <property type="entry name" value="Biotin_lipoyl"/>
    <property type="match status" value="2"/>
</dbReference>
<evidence type="ECO:0000259" key="8">
    <source>
        <dbReference type="PROSITE" id="PS51826"/>
    </source>
</evidence>
<dbReference type="GO" id="GO:0004742">
    <property type="term" value="F:dihydrolipoyllysine-residue acetyltransferase activity"/>
    <property type="evidence" value="ECO:0007669"/>
    <property type="project" value="UniProtKB-UniRule"/>
</dbReference>
<dbReference type="InterPro" id="IPR011053">
    <property type="entry name" value="Single_hybrid_motif"/>
</dbReference>
<organism evidence="9 10">
    <name type="scientific">Chloropicon roscoffensis</name>
    <dbReference type="NCBI Taxonomy" id="1461544"/>
    <lineage>
        <taxon>Eukaryota</taxon>
        <taxon>Viridiplantae</taxon>
        <taxon>Chlorophyta</taxon>
        <taxon>Chloropicophyceae</taxon>
        <taxon>Chloropicales</taxon>
        <taxon>Chloropicaceae</taxon>
        <taxon>Chloropicon</taxon>
    </lineage>
</organism>
<evidence type="ECO:0000256" key="5">
    <source>
        <dbReference type="RuleBase" id="RU361137"/>
    </source>
</evidence>
<feature type="region of interest" description="Disordered" evidence="6">
    <location>
        <begin position="302"/>
        <end position="328"/>
    </location>
</feature>
<dbReference type="GO" id="GO:0045254">
    <property type="term" value="C:pyruvate dehydrogenase complex"/>
    <property type="evidence" value="ECO:0007669"/>
    <property type="project" value="UniProtKB-UniRule"/>
</dbReference>
<comment type="function">
    <text evidence="5">The pyruvate dehydrogenase complex catalyzes the overall conversion of pyruvate to acetyl-CoA and CO(2).</text>
</comment>
<evidence type="ECO:0000256" key="4">
    <source>
        <dbReference type="ARBA" id="ARBA00023315"/>
    </source>
</evidence>
<feature type="compositionally biased region" description="Polar residues" evidence="6">
    <location>
        <begin position="213"/>
        <end position="225"/>
    </location>
</feature>
<dbReference type="SUPFAM" id="SSF52777">
    <property type="entry name" value="CoA-dependent acyltransferases"/>
    <property type="match status" value="1"/>
</dbReference>
<dbReference type="PANTHER" id="PTHR23151">
    <property type="entry name" value="DIHYDROLIPOAMIDE ACETYL/SUCCINYL-TRANSFERASE-RELATED"/>
    <property type="match status" value="1"/>
</dbReference>
<dbReference type="Pfam" id="PF02817">
    <property type="entry name" value="E3_binding"/>
    <property type="match status" value="1"/>
</dbReference>
<evidence type="ECO:0000313" key="9">
    <source>
        <dbReference type="EMBL" id="WZN64288.1"/>
    </source>
</evidence>
<dbReference type="EMBL" id="CP151509">
    <property type="protein sequence ID" value="WZN64288.1"/>
    <property type="molecule type" value="Genomic_DNA"/>
</dbReference>
<feature type="domain" description="Lipoyl-binding" evidence="7">
    <location>
        <begin position="205"/>
        <end position="281"/>
    </location>
</feature>
<dbReference type="PROSITE" id="PS50968">
    <property type="entry name" value="BIOTINYL_LIPOYL"/>
    <property type="match status" value="2"/>
</dbReference>
<dbReference type="CDD" id="cd06849">
    <property type="entry name" value="lipoyl_domain"/>
    <property type="match status" value="2"/>
</dbReference>
<dbReference type="GO" id="GO:0005739">
    <property type="term" value="C:mitochondrion"/>
    <property type="evidence" value="ECO:0007669"/>
    <property type="project" value="UniProtKB-SubCell"/>
</dbReference>
<dbReference type="InterPro" id="IPR004167">
    <property type="entry name" value="PSBD"/>
</dbReference>
<evidence type="ECO:0000256" key="2">
    <source>
        <dbReference type="ARBA" id="ARBA00022679"/>
    </source>
</evidence>
<protein>
    <recommendedName>
        <fullName evidence="5">Acetyltransferase component of pyruvate dehydrogenase complex</fullName>
        <ecNumber evidence="5">2.3.1.12</ecNumber>
    </recommendedName>
</protein>
<name>A0AAX4PEE8_9CHLO</name>
<dbReference type="Gene3D" id="3.30.559.10">
    <property type="entry name" value="Chloramphenicol acetyltransferase-like domain"/>
    <property type="match status" value="1"/>
</dbReference>